<dbReference type="Gene3D" id="3.30.365.10">
    <property type="entry name" value="Aldehyde oxidase/xanthine dehydrogenase, molybdopterin binding domain"/>
    <property type="match status" value="4"/>
</dbReference>
<dbReference type="AlphaFoldDB" id="A0A6B9FLG8"/>
<dbReference type="EMBL" id="CP043538">
    <property type="protein sequence ID" value="QGY03420.1"/>
    <property type="molecule type" value="Genomic_DNA"/>
</dbReference>
<protein>
    <submittedName>
        <fullName evidence="4">Xanthine dehydrogenase family protein molybdopterin-binding subunit</fullName>
    </submittedName>
</protein>
<organism evidence="4 5">
    <name type="scientific">Methylobacterium mesophilicum SR1.6/6</name>
    <dbReference type="NCBI Taxonomy" id="908290"/>
    <lineage>
        <taxon>Bacteria</taxon>
        <taxon>Pseudomonadati</taxon>
        <taxon>Pseudomonadota</taxon>
        <taxon>Alphaproteobacteria</taxon>
        <taxon>Hyphomicrobiales</taxon>
        <taxon>Methylobacteriaceae</taxon>
        <taxon>Methylobacterium</taxon>
    </lineage>
</organism>
<feature type="region of interest" description="Disordered" evidence="1">
    <location>
        <begin position="610"/>
        <end position="637"/>
    </location>
</feature>
<dbReference type="InterPro" id="IPR036856">
    <property type="entry name" value="Ald_Oxase/Xan_DH_a/b_sf"/>
</dbReference>
<feature type="domain" description="Aldehyde oxidase/xanthine dehydrogenase second molybdopterin binding" evidence="3">
    <location>
        <begin position="769"/>
        <end position="884"/>
    </location>
</feature>
<dbReference type="InterPro" id="IPR008274">
    <property type="entry name" value="AldOxase/xan_DH_MoCoBD1"/>
</dbReference>
<name>A0A6B9FLG8_9HYPH</name>
<dbReference type="SUPFAM" id="SSF54665">
    <property type="entry name" value="CO dehydrogenase molybdoprotein N-domain-like"/>
    <property type="match status" value="1"/>
</dbReference>
<reference evidence="4 5" key="1">
    <citation type="journal article" date="2012" name="Genet. Mol. Biol.">
        <title>Analysis of 16S rRNA and mxaF genes revealing insights into Methylobacterium niche-specific plant association.</title>
        <authorList>
            <person name="Dourado M.N."/>
            <person name="Andreote F.D."/>
            <person name="Dini-Andreote F."/>
            <person name="Conti R."/>
            <person name="Araujo J.M."/>
            <person name="Araujo W.L."/>
        </authorList>
    </citation>
    <scope>NUCLEOTIDE SEQUENCE [LARGE SCALE GENOMIC DNA]</scope>
    <source>
        <strain evidence="4 5">SR1.6/6</strain>
    </source>
</reference>
<dbReference type="Proteomes" id="UP000012488">
    <property type="component" value="Chromosome"/>
</dbReference>
<feature type="domain" description="Aldehyde oxidase/xanthine dehydrogenase first molybdopterin binding" evidence="2">
    <location>
        <begin position="260"/>
        <end position="485"/>
    </location>
</feature>
<reference evidence="4 5" key="2">
    <citation type="journal article" date="2013" name="Genome Announc.">
        <title>Draft Genome Sequence of Methylobacterium mesophilicum Strain SR1.6/6, Isolated from Citrus sinensis.</title>
        <authorList>
            <person name="Marinho Almeida D."/>
            <person name="Dini-Andreote F."/>
            <person name="Camargo Neves A.A."/>
            <person name="Juca Ramos R.T."/>
            <person name="Andreote F.D."/>
            <person name="Carneiro A.R."/>
            <person name="Oliveira de Souza Lima A."/>
            <person name="Caracciolo Gomes de Sa P.H."/>
            <person name="Ribeiro Barbosa M.S."/>
            <person name="Araujo W.L."/>
            <person name="Silva A."/>
        </authorList>
    </citation>
    <scope>NUCLEOTIDE SEQUENCE [LARGE SCALE GENOMIC DNA]</scope>
    <source>
        <strain evidence="4 5">SR1.6/6</strain>
    </source>
</reference>
<evidence type="ECO:0000259" key="2">
    <source>
        <dbReference type="Pfam" id="PF02738"/>
    </source>
</evidence>
<dbReference type="InterPro" id="IPR037165">
    <property type="entry name" value="AldOxase/xan_DH_Mopterin-bd_sf"/>
</dbReference>
<dbReference type="GO" id="GO:0005506">
    <property type="term" value="F:iron ion binding"/>
    <property type="evidence" value="ECO:0007669"/>
    <property type="project" value="InterPro"/>
</dbReference>
<evidence type="ECO:0000259" key="3">
    <source>
        <dbReference type="Pfam" id="PF20256"/>
    </source>
</evidence>
<gene>
    <name evidence="4" type="ORF">MMSR116_17115</name>
</gene>
<dbReference type="Gene3D" id="3.90.1170.50">
    <property type="entry name" value="Aldehyde oxidase/xanthine dehydrogenase, a/b hammerhead"/>
    <property type="match status" value="1"/>
</dbReference>
<dbReference type="Pfam" id="PF20256">
    <property type="entry name" value="MoCoBD_2"/>
    <property type="match status" value="2"/>
</dbReference>
<dbReference type="InterPro" id="IPR046867">
    <property type="entry name" value="AldOxase/xan_DH_MoCoBD2"/>
</dbReference>
<dbReference type="KEGG" id="mmes:MMSR116_17115"/>
<dbReference type="SUPFAM" id="SSF56003">
    <property type="entry name" value="Molybdenum cofactor-binding domain"/>
    <property type="match status" value="1"/>
</dbReference>
<dbReference type="InterPro" id="IPR006311">
    <property type="entry name" value="TAT_signal"/>
</dbReference>
<dbReference type="RefSeq" id="WP_010686657.1">
    <property type="nucleotide sequence ID" value="NZ_CP043538.1"/>
</dbReference>
<dbReference type="InterPro" id="IPR019546">
    <property type="entry name" value="TAT_signal_bac_arc"/>
</dbReference>
<dbReference type="OrthoDB" id="6177861at2"/>
<proteinExistence type="predicted"/>
<dbReference type="GO" id="GO:0016491">
    <property type="term" value="F:oxidoreductase activity"/>
    <property type="evidence" value="ECO:0007669"/>
    <property type="project" value="InterPro"/>
</dbReference>
<dbReference type="PROSITE" id="PS51318">
    <property type="entry name" value="TAT"/>
    <property type="match status" value="1"/>
</dbReference>
<dbReference type="PANTHER" id="PTHR11908">
    <property type="entry name" value="XANTHINE DEHYDROGENASE"/>
    <property type="match status" value="1"/>
</dbReference>
<accession>A0A6B9FLG8</accession>
<dbReference type="PANTHER" id="PTHR11908:SF123">
    <property type="entry name" value="ALDEHYDE OXIDOREDUCTASE MOLYBDENUM-BINDING SUBUNIT PAOC"/>
    <property type="match status" value="1"/>
</dbReference>
<sequence>MSAETIKALSRRHFLKAGAAAGVAVKVSFLAPPARAQLAETGLSAGSPWVAPGRPRYRLDAVAKVTGAKTFSRDYRARDLAGWPDGQAHAFLVAATRADRRFTGLDLSRLPAALQPDRIVRHEDLVADGVSVPHADFFGDWFLVPQGETPRLLGQPVAILIYADFPRFAAAKRALRFADDVVQYGAETGPRPPAHYGASRWVRIEGDAPDAPDRFSPFAQSPIFAGFSGDEPAWPKAGDDGPFARGMAAAAAIAAEIDGAGADALVMRRTYRSQSTDASAMEADNGNVWYDPDTGTLRLMMATQSPYDVAEAAAALVSKSRFPLREVDLKVGYTVGYGTKDHHIFPFLCVVAALYAGGRPVRLANDRFEQFQNGLKRHAFRMDNVLLVDRASGRFRAMTGRFVCDGGGRPNYSVAVSFVGATAAQSIYYLPKSDFQAIALASRAVEAGSTRGFGTLQTMSATEMMVDEAAALLDIDAIDLRLRNVLRSGQRNSQGAVPAGALRNAEILTKAAAHPLWRDRAARKAAYEAAHPGRRYGVGFAQVHKDYGTGAEAAVASLELDPRGRLSLRHVAHEMGPGVTTSQAVMVAEILGRVPSETAFGVVRWPEMPLETSDQPYTTPQEEEDRRAQNPRWTPRFTSPMSATNSAYYLGHATRTAARFLVDHAVWPAARALWARGGGGGALASYHVVARDELRLVDGRVLGGGLPPLSLEAVAAEAHRLGLPVGVTLHTFNRWQWAEAEFDLPATGRTRLPIDALAVRYGAGAPPERRALMADAGWHFVPRAAVFYPPTQRNNVGTTYYAPMATLAEVAVDTASGDVTILSHHSILECGRQIVPELVSGQVQGGLAMGIGHALKEVLPLYEDGPGDGTWNWNRYELPRARDVAPWNQTVEILPPLSETDPPKGIAEVVMIAVVPALANAVAHAIGHRFHELPIRPERIREALA</sequence>
<dbReference type="NCBIfam" id="TIGR01409">
    <property type="entry name" value="TAT_signal_seq"/>
    <property type="match status" value="1"/>
</dbReference>
<evidence type="ECO:0000313" key="5">
    <source>
        <dbReference type="Proteomes" id="UP000012488"/>
    </source>
</evidence>
<evidence type="ECO:0000256" key="1">
    <source>
        <dbReference type="SAM" id="MobiDB-lite"/>
    </source>
</evidence>
<dbReference type="InterPro" id="IPR016208">
    <property type="entry name" value="Ald_Oxase/xanthine_DH-like"/>
</dbReference>
<dbReference type="Pfam" id="PF02738">
    <property type="entry name" value="MoCoBD_1"/>
    <property type="match status" value="1"/>
</dbReference>
<evidence type="ECO:0000313" key="4">
    <source>
        <dbReference type="EMBL" id="QGY03420.1"/>
    </source>
</evidence>
<feature type="domain" description="Aldehyde oxidase/xanthine dehydrogenase second molybdopterin binding" evidence="3">
    <location>
        <begin position="511"/>
        <end position="595"/>
    </location>
</feature>